<evidence type="ECO:0000313" key="5">
    <source>
        <dbReference type="Proteomes" id="UP001303760"/>
    </source>
</evidence>
<keyword evidence="1" id="KW-0175">Coiled coil</keyword>
<reference evidence="4" key="1">
    <citation type="journal article" date="2023" name="Mol. Phylogenet. Evol.">
        <title>Genome-scale phylogeny and comparative genomics of the fungal order Sordariales.</title>
        <authorList>
            <person name="Hensen N."/>
            <person name="Bonometti L."/>
            <person name="Westerberg I."/>
            <person name="Brannstrom I.O."/>
            <person name="Guillou S."/>
            <person name="Cros-Aarteil S."/>
            <person name="Calhoun S."/>
            <person name="Haridas S."/>
            <person name="Kuo A."/>
            <person name="Mondo S."/>
            <person name="Pangilinan J."/>
            <person name="Riley R."/>
            <person name="LaButti K."/>
            <person name="Andreopoulos B."/>
            <person name="Lipzen A."/>
            <person name="Chen C."/>
            <person name="Yan M."/>
            <person name="Daum C."/>
            <person name="Ng V."/>
            <person name="Clum A."/>
            <person name="Steindorff A."/>
            <person name="Ohm R.A."/>
            <person name="Martin F."/>
            <person name="Silar P."/>
            <person name="Natvig D.O."/>
            <person name="Lalanne C."/>
            <person name="Gautier V."/>
            <person name="Ament-Velasquez S.L."/>
            <person name="Kruys A."/>
            <person name="Hutchinson M.I."/>
            <person name="Powell A.J."/>
            <person name="Barry K."/>
            <person name="Miller A.N."/>
            <person name="Grigoriev I.V."/>
            <person name="Debuchy R."/>
            <person name="Gladieux P."/>
            <person name="Hiltunen Thoren M."/>
            <person name="Johannesson H."/>
        </authorList>
    </citation>
    <scope>NUCLEOTIDE SEQUENCE</scope>
    <source>
        <strain evidence="4">CBS 532.94</strain>
    </source>
</reference>
<feature type="domain" description="Heterokaryon incompatibility" evidence="3">
    <location>
        <begin position="335"/>
        <end position="457"/>
    </location>
</feature>
<proteinExistence type="predicted"/>
<gene>
    <name evidence="4" type="ORF">C8A03DRAFT_17412</name>
</gene>
<feature type="compositionally biased region" description="Low complexity" evidence="2">
    <location>
        <begin position="909"/>
        <end position="927"/>
    </location>
</feature>
<evidence type="ECO:0000259" key="3">
    <source>
        <dbReference type="Pfam" id="PF06985"/>
    </source>
</evidence>
<evidence type="ECO:0000256" key="2">
    <source>
        <dbReference type="SAM" id="MobiDB-lite"/>
    </source>
</evidence>
<reference evidence="4" key="2">
    <citation type="submission" date="2023-05" db="EMBL/GenBank/DDBJ databases">
        <authorList>
            <consortium name="Lawrence Berkeley National Laboratory"/>
            <person name="Steindorff A."/>
            <person name="Hensen N."/>
            <person name="Bonometti L."/>
            <person name="Westerberg I."/>
            <person name="Brannstrom I.O."/>
            <person name="Guillou S."/>
            <person name="Cros-Aarteil S."/>
            <person name="Calhoun S."/>
            <person name="Haridas S."/>
            <person name="Kuo A."/>
            <person name="Mondo S."/>
            <person name="Pangilinan J."/>
            <person name="Riley R."/>
            <person name="Labutti K."/>
            <person name="Andreopoulos B."/>
            <person name="Lipzen A."/>
            <person name="Chen C."/>
            <person name="Yanf M."/>
            <person name="Daum C."/>
            <person name="Ng V."/>
            <person name="Clum A."/>
            <person name="Ohm R."/>
            <person name="Martin F."/>
            <person name="Silar P."/>
            <person name="Natvig D."/>
            <person name="Lalanne C."/>
            <person name="Gautier V."/>
            <person name="Ament-Velasquez S.L."/>
            <person name="Kruys A."/>
            <person name="Hutchinson M.I."/>
            <person name="Powell A.J."/>
            <person name="Barry K."/>
            <person name="Miller A.N."/>
            <person name="Grigoriev I.V."/>
            <person name="Debuchy R."/>
            <person name="Gladieux P."/>
            <person name="Thoren M.H."/>
            <person name="Johannesson H."/>
        </authorList>
    </citation>
    <scope>NUCLEOTIDE SEQUENCE</scope>
    <source>
        <strain evidence="4">CBS 532.94</strain>
    </source>
</reference>
<comment type="caution">
    <text evidence="4">The sequence shown here is derived from an EMBL/GenBank/DDBJ whole genome shotgun (WGS) entry which is preliminary data.</text>
</comment>
<dbReference type="EMBL" id="MU860230">
    <property type="protein sequence ID" value="KAK4235888.1"/>
    <property type="molecule type" value="Genomic_DNA"/>
</dbReference>
<feature type="coiled-coil region" evidence="1">
    <location>
        <begin position="247"/>
        <end position="316"/>
    </location>
</feature>
<name>A0AAN7C5P6_9PEZI</name>
<keyword evidence="5" id="KW-1185">Reference proteome</keyword>
<evidence type="ECO:0000256" key="1">
    <source>
        <dbReference type="SAM" id="Coils"/>
    </source>
</evidence>
<feature type="compositionally biased region" description="Basic and acidic residues" evidence="2">
    <location>
        <begin position="878"/>
        <end position="889"/>
    </location>
</feature>
<organism evidence="4 5">
    <name type="scientific">Achaetomium macrosporum</name>
    <dbReference type="NCBI Taxonomy" id="79813"/>
    <lineage>
        <taxon>Eukaryota</taxon>
        <taxon>Fungi</taxon>
        <taxon>Dikarya</taxon>
        <taxon>Ascomycota</taxon>
        <taxon>Pezizomycotina</taxon>
        <taxon>Sordariomycetes</taxon>
        <taxon>Sordariomycetidae</taxon>
        <taxon>Sordariales</taxon>
        <taxon>Chaetomiaceae</taxon>
        <taxon>Achaetomium</taxon>
    </lineage>
</organism>
<dbReference type="Pfam" id="PF06985">
    <property type="entry name" value="HET"/>
    <property type="match status" value="1"/>
</dbReference>
<protein>
    <recommendedName>
        <fullName evidence="3">Heterokaryon incompatibility domain-containing protein</fullName>
    </recommendedName>
</protein>
<dbReference type="PANTHER" id="PTHR10622:SF12">
    <property type="entry name" value="HET DOMAIN-CONTAINING PROTEIN"/>
    <property type="match status" value="1"/>
</dbReference>
<sequence length="1490" mass="166243">MALDTAKVQGNALSKLLDKVDLTPQMLAKTFKEVGESPEKLRALLNLWFVPWFKPTFVPDRDYAVAGLRDVEFLSTPDLPPSQLPFRMFDVDTGNLVEFPAIGVRGQYCMLSHRWKGTELTLDYVKEARRKALERAKENSGDSNSDNGGSKQSDVELVLDQCKLDLEEQESLIKRMYGKGRSGEPASIDDANVGDCNIGELLSRRLKARAALDRLGWAKEGEDQARTKLRFAEMERKIFRDLAAQMHDRVDEKMEEYLGRVDKKEKRPASHLAGNEVGSEVVRDIQVELDKAEAKRENAQAAYDAVKADIQDFQGRRDLRDAIDEMVCRLQRWKSAIKVKEAIRKADHIFKNKLFQQREKCYLWTDTCCIDKKDAGELSQSLSLMGDWYAAAEYTLVQLDTPFDEEDAVKDWHLFKDKKSAGEDSTGLGGSEPNIEGFEKVLTSELEWSTRAWTLQELVMSKTTFYANSQWTLLSRPVESLGYLYYTVPFIALYTRGDTRNIYRLSGTATQGIWDADTLKQEILRDEAAGSDLRKHIERKHTGSSGNSKDTEAIASREAARVETAQQLIALLGALGVRIPGNLTMETATSETARAVYLASADLSRGKRRNTKEDAEKRELLNRLNQYLPPPDLTALPAGLDERETEEEVIQHTINFLLQCLVAETDSLILADRKYVAEFGQVHQLRGWQQGMRRSGFSAQSVLEASSKRNATVATDRSYALMGVLGVRFPTFPAEGYVKALARLLDDVVITHNDISVFNWTGVEMGSPVRGRSMYPASHTAYGNLEDRSRRYNLLLSERVQIKMNDIVATYHVVIHTLRNAIELAKDKEHKNLPLNWLERIVQLVQSTGFQELKHQQEIFAKIIGYLREHCGREKELREKLRKEKEAKAAEAATSRAPAENRPSLFKRPTIPSVPSVPSLPTSSFSLRGNKPSSSAKKEEESSEGSAKKGSKFSLGKTMKASSFSLSKKGNDDSSTAKEPPTEAVSDPGPTEVAADPPPPYEEVPTSPTAPSWQAVDKVVTEYLFSPTAQRVKSSLPPELQDIKTEAVDIGGSNVYTFRKHVSQEQGLDTISPNPIIVNNSGIEGLFDIQRVIVTMIDPEKLRRQIAKAASPHDKISGWCSISTGFARVITSFACERRILEQELEAIEAIEARVLREQDKDEDEKRSARLLKKLSITRLPKGQEGSGGAAGGEDASTNDRDEDNDEENDKSNDKGDDKHNDTQQSADEEANEDPESGNTEEERLVSRMVDFIQEAQLEFVAGEWVLARFSGAAGASWFLCHLELGPVPGQFYGHRIATGAIDFHNSTPEPGLVNVWQTYMERKKRKMCYILNDYIHSRMTAMDSKDKLKAGTDSARQGLNTFAKGIGGFGLNSPGGGKSSAEPSAGPEEGEGRNKENNQAPERNDDSDGEDLLDKVLAHGKLAVKLLGEHTVLAVVEKLLEMRADHLDKTLATAVLKRTPKSLRTAVENMNENRSFLPAMFHSSTRVHMF</sequence>
<feature type="region of interest" description="Disordered" evidence="2">
    <location>
        <begin position="1180"/>
        <end position="1241"/>
    </location>
</feature>
<dbReference type="PANTHER" id="PTHR10622">
    <property type="entry name" value="HET DOMAIN-CONTAINING PROTEIN"/>
    <property type="match status" value="1"/>
</dbReference>
<feature type="region of interest" description="Disordered" evidence="2">
    <location>
        <begin position="1371"/>
        <end position="1410"/>
    </location>
</feature>
<dbReference type="Proteomes" id="UP001303760">
    <property type="component" value="Unassembled WGS sequence"/>
</dbReference>
<dbReference type="InterPro" id="IPR010730">
    <property type="entry name" value="HET"/>
</dbReference>
<accession>A0AAN7C5P6</accession>
<feature type="compositionally biased region" description="Acidic residues" evidence="2">
    <location>
        <begin position="1226"/>
        <end position="1239"/>
    </location>
</feature>
<evidence type="ECO:0000313" key="4">
    <source>
        <dbReference type="EMBL" id="KAK4235888.1"/>
    </source>
</evidence>
<feature type="region of interest" description="Disordered" evidence="2">
    <location>
        <begin position="878"/>
        <end position="1012"/>
    </location>
</feature>
<feature type="compositionally biased region" description="Basic and acidic residues" evidence="2">
    <location>
        <begin position="1209"/>
        <end position="1221"/>
    </location>
</feature>
<feature type="compositionally biased region" description="Basic and acidic residues" evidence="2">
    <location>
        <begin position="1390"/>
        <end position="1410"/>
    </location>
</feature>